<protein>
    <recommendedName>
        <fullName evidence="3">Ubiquitinyl hydrolase 1</fullName>
    </recommendedName>
</protein>
<gene>
    <name evidence="1" type="ORF">CYMTET_13632</name>
</gene>
<dbReference type="GO" id="GO:0005634">
    <property type="term" value="C:nucleus"/>
    <property type="evidence" value="ECO:0007669"/>
    <property type="project" value="TreeGrafter"/>
</dbReference>
<dbReference type="InterPro" id="IPR042467">
    <property type="entry name" value="Peptidase_C65_otubain_sub2"/>
</dbReference>
<dbReference type="Proteomes" id="UP001190700">
    <property type="component" value="Unassembled WGS sequence"/>
</dbReference>
<sequence>LCLRADAGELERARGTVRAWRAKLMEVGFQELVFEDAMEMLLEHMEIKGTSSSTAADLLVVRPHPPPPSLAFPSADSVQGGEGALPQQKLLAVFPRYNDDQESNYILMFLRMVTSGEIQRRSEFFAPFILGLSDMDLDTFCRCNVEPLGEEADHIHITALTDALNVAIRVVYLDGSAMAALGGATSDVNHHDFIPESLGDVVPNIVLLYRPGHYDILYSH</sequence>
<organism evidence="1 2">
    <name type="scientific">Cymbomonas tetramitiformis</name>
    <dbReference type="NCBI Taxonomy" id="36881"/>
    <lineage>
        <taxon>Eukaryota</taxon>
        <taxon>Viridiplantae</taxon>
        <taxon>Chlorophyta</taxon>
        <taxon>Pyramimonadophyceae</taxon>
        <taxon>Pyramimonadales</taxon>
        <taxon>Pyramimonadaceae</taxon>
        <taxon>Cymbomonas</taxon>
    </lineage>
</organism>
<dbReference type="GO" id="GO:0071108">
    <property type="term" value="P:protein K48-linked deubiquitination"/>
    <property type="evidence" value="ECO:0007669"/>
    <property type="project" value="TreeGrafter"/>
</dbReference>
<dbReference type="SUPFAM" id="SSF54001">
    <property type="entry name" value="Cysteine proteinases"/>
    <property type="match status" value="1"/>
</dbReference>
<accession>A0AAE0GI48</accession>
<dbReference type="EMBL" id="LGRX02005439">
    <property type="protein sequence ID" value="KAK3278428.1"/>
    <property type="molecule type" value="Genomic_DNA"/>
</dbReference>
<dbReference type="PANTHER" id="PTHR12931:SF15">
    <property type="entry name" value="UBIQUITIN THIOESTERASE OTUBAIN-LIKE"/>
    <property type="match status" value="1"/>
</dbReference>
<dbReference type="InterPro" id="IPR038765">
    <property type="entry name" value="Papain-like_cys_pep_sf"/>
</dbReference>
<proteinExistence type="predicted"/>
<dbReference type="Gene3D" id="1.20.1300.20">
    <property type="entry name" value="Peptidase C65 Otubain, subdomain 2"/>
    <property type="match status" value="1"/>
</dbReference>
<dbReference type="Pfam" id="PF10275">
    <property type="entry name" value="Peptidase_C65"/>
    <property type="match status" value="1"/>
</dbReference>
<reference evidence="1 2" key="1">
    <citation type="journal article" date="2015" name="Genome Biol. Evol.">
        <title>Comparative Genomics of a Bacterivorous Green Alga Reveals Evolutionary Causalities and Consequences of Phago-Mixotrophic Mode of Nutrition.</title>
        <authorList>
            <person name="Burns J.A."/>
            <person name="Paasch A."/>
            <person name="Narechania A."/>
            <person name="Kim E."/>
        </authorList>
    </citation>
    <scope>NUCLEOTIDE SEQUENCE [LARGE SCALE GENOMIC DNA]</scope>
    <source>
        <strain evidence="1 2">PLY_AMNH</strain>
    </source>
</reference>
<evidence type="ECO:0000313" key="1">
    <source>
        <dbReference type="EMBL" id="KAK3278428.1"/>
    </source>
</evidence>
<dbReference type="PANTHER" id="PTHR12931">
    <property type="entry name" value="UBIQUITIN THIOLESTERASE PROTEIN OTUB"/>
    <property type="match status" value="1"/>
</dbReference>
<dbReference type="AlphaFoldDB" id="A0AAE0GI48"/>
<evidence type="ECO:0000313" key="2">
    <source>
        <dbReference type="Proteomes" id="UP001190700"/>
    </source>
</evidence>
<evidence type="ECO:0008006" key="3">
    <source>
        <dbReference type="Google" id="ProtNLM"/>
    </source>
</evidence>
<dbReference type="InterPro" id="IPR019400">
    <property type="entry name" value="Peptidase_C65_otubain"/>
</dbReference>
<name>A0AAE0GI48_9CHLO</name>
<dbReference type="GO" id="GO:0004843">
    <property type="term" value="F:cysteine-type deubiquitinase activity"/>
    <property type="evidence" value="ECO:0007669"/>
    <property type="project" value="TreeGrafter"/>
</dbReference>
<dbReference type="GO" id="GO:0043130">
    <property type="term" value="F:ubiquitin binding"/>
    <property type="evidence" value="ECO:0007669"/>
    <property type="project" value="TreeGrafter"/>
</dbReference>
<feature type="non-terminal residue" evidence="1">
    <location>
        <position position="1"/>
    </location>
</feature>
<keyword evidence="2" id="KW-1185">Reference proteome</keyword>
<comment type="caution">
    <text evidence="1">The sequence shown here is derived from an EMBL/GenBank/DDBJ whole genome shotgun (WGS) entry which is preliminary data.</text>
</comment>